<accession>A0ABV0KC34</accession>
<dbReference type="Proteomes" id="UP001482513">
    <property type="component" value="Unassembled WGS sequence"/>
</dbReference>
<dbReference type="InterPro" id="IPR029068">
    <property type="entry name" value="Glyas_Bleomycin-R_OHBP_Dase"/>
</dbReference>
<evidence type="ECO:0000313" key="2">
    <source>
        <dbReference type="EMBL" id="MEP0950179.1"/>
    </source>
</evidence>
<protein>
    <submittedName>
        <fullName evidence="2">VOC family protein</fullName>
    </submittedName>
</protein>
<evidence type="ECO:0000313" key="3">
    <source>
        <dbReference type="Proteomes" id="UP001482513"/>
    </source>
</evidence>
<name>A0ABV0KC34_9CYAN</name>
<dbReference type="InterPro" id="IPR041581">
    <property type="entry name" value="Glyoxalase_6"/>
</dbReference>
<dbReference type="Pfam" id="PF18029">
    <property type="entry name" value="Glyoxalase_6"/>
    <property type="match status" value="1"/>
</dbReference>
<dbReference type="InterPro" id="IPR037523">
    <property type="entry name" value="VOC_core"/>
</dbReference>
<reference evidence="2 3" key="1">
    <citation type="submission" date="2022-04" db="EMBL/GenBank/DDBJ databases">
        <title>Positive selection, recombination, and allopatry shape intraspecific diversity of widespread and dominant cyanobacteria.</title>
        <authorList>
            <person name="Wei J."/>
            <person name="Shu W."/>
            <person name="Hu C."/>
        </authorList>
    </citation>
    <scope>NUCLEOTIDE SEQUENCE [LARGE SCALE GENOMIC DNA]</scope>
    <source>
        <strain evidence="2 3">DQ-A4</strain>
    </source>
</reference>
<dbReference type="SUPFAM" id="SSF54593">
    <property type="entry name" value="Glyoxalase/Bleomycin resistance protein/Dihydroxybiphenyl dioxygenase"/>
    <property type="match status" value="1"/>
</dbReference>
<dbReference type="PANTHER" id="PTHR36503">
    <property type="entry name" value="BLR2520 PROTEIN"/>
    <property type="match status" value="1"/>
</dbReference>
<dbReference type="RefSeq" id="WP_190703163.1">
    <property type="nucleotide sequence ID" value="NZ_JAMPKX010000022.1"/>
</dbReference>
<keyword evidence="3" id="KW-1185">Reference proteome</keyword>
<sequence>MDVLINIDVNDLAAAEKFYGYTFGLKPSRRLGDTIVELVGGPSSIFLLQKEAGSQTSPQTAERRQFNRHWTPVHLDFVVENIEATTNRAVEAGAVQESPIQQNAWGKIALMADPFGNGFCIIQFEGQGYDAICDRCPD</sequence>
<evidence type="ECO:0000259" key="1">
    <source>
        <dbReference type="PROSITE" id="PS51819"/>
    </source>
</evidence>
<gene>
    <name evidence="2" type="ORF">NC992_25125</name>
</gene>
<dbReference type="PROSITE" id="PS51819">
    <property type="entry name" value="VOC"/>
    <property type="match status" value="1"/>
</dbReference>
<dbReference type="EMBL" id="JAMPKX010000022">
    <property type="protein sequence ID" value="MEP0950179.1"/>
    <property type="molecule type" value="Genomic_DNA"/>
</dbReference>
<comment type="caution">
    <text evidence="2">The sequence shown here is derived from an EMBL/GenBank/DDBJ whole genome shotgun (WGS) entry which is preliminary data.</text>
</comment>
<dbReference type="Gene3D" id="3.10.180.10">
    <property type="entry name" value="2,3-Dihydroxybiphenyl 1,2-Dioxygenase, domain 1"/>
    <property type="match status" value="1"/>
</dbReference>
<proteinExistence type="predicted"/>
<organism evidence="2 3">
    <name type="scientific">Leptolyngbya subtilissima DQ-A4</name>
    <dbReference type="NCBI Taxonomy" id="2933933"/>
    <lineage>
        <taxon>Bacteria</taxon>
        <taxon>Bacillati</taxon>
        <taxon>Cyanobacteriota</taxon>
        <taxon>Cyanophyceae</taxon>
        <taxon>Leptolyngbyales</taxon>
        <taxon>Leptolyngbyaceae</taxon>
        <taxon>Leptolyngbya group</taxon>
        <taxon>Leptolyngbya</taxon>
    </lineage>
</organism>
<feature type="domain" description="VOC" evidence="1">
    <location>
        <begin position="1"/>
        <end position="124"/>
    </location>
</feature>
<dbReference type="PANTHER" id="PTHR36503:SF1">
    <property type="entry name" value="BLR2520 PROTEIN"/>
    <property type="match status" value="1"/>
</dbReference>